<gene>
    <name evidence="4" type="ORF">CLV44_101243</name>
</gene>
<feature type="coiled-coil region" evidence="1">
    <location>
        <begin position="756"/>
        <end position="817"/>
    </location>
</feature>
<evidence type="ECO:0000256" key="1">
    <source>
        <dbReference type="SAM" id="Coils"/>
    </source>
</evidence>
<evidence type="ECO:0000313" key="5">
    <source>
        <dbReference type="Proteomes" id="UP000242133"/>
    </source>
</evidence>
<feature type="coiled-coil region" evidence="1">
    <location>
        <begin position="218"/>
        <end position="316"/>
    </location>
</feature>
<protein>
    <submittedName>
        <fullName evidence="4">Exonuclease SbcC</fullName>
    </submittedName>
</protein>
<dbReference type="InterPro" id="IPR027417">
    <property type="entry name" value="P-loop_NTPase"/>
</dbReference>
<feature type="coiled-coil region" evidence="1">
    <location>
        <begin position="358"/>
        <end position="385"/>
    </location>
</feature>
<dbReference type="PANTHER" id="PTHR32114">
    <property type="entry name" value="ABC TRANSPORTER ABCH.3"/>
    <property type="match status" value="1"/>
</dbReference>
<dbReference type="Gene3D" id="3.40.50.300">
    <property type="entry name" value="P-loop containing nucleotide triphosphate hydrolases"/>
    <property type="match status" value="2"/>
</dbReference>
<dbReference type="AlphaFoldDB" id="A0A2P8F556"/>
<feature type="region of interest" description="Disordered" evidence="2">
    <location>
        <begin position="685"/>
        <end position="705"/>
    </location>
</feature>
<organism evidence="4 5">
    <name type="scientific">Marinobacterium halophilum</name>
    <dbReference type="NCBI Taxonomy" id="267374"/>
    <lineage>
        <taxon>Bacteria</taxon>
        <taxon>Pseudomonadati</taxon>
        <taxon>Pseudomonadota</taxon>
        <taxon>Gammaproteobacteria</taxon>
        <taxon>Oceanospirillales</taxon>
        <taxon>Oceanospirillaceae</taxon>
        <taxon>Marinobacterium</taxon>
    </lineage>
</organism>
<keyword evidence="4" id="KW-0378">Hydrolase</keyword>
<dbReference type="RefSeq" id="WP_106590275.1">
    <property type="nucleotide sequence ID" value="NZ_PYGI01000001.1"/>
</dbReference>
<dbReference type="Pfam" id="PF13476">
    <property type="entry name" value="AAA_23"/>
    <property type="match status" value="1"/>
</dbReference>
<dbReference type="PANTHER" id="PTHR32114:SF2">
    <property type="entry name" value="ABC TRANSPORTER ABCH.3"/>
    <property type="match status" value="1"/>
</dbReference>
<dbReference type="Proteomes" id="UP000242133">
    <property type="component" value="Unassembled WGS sequence"/>
</dbReference>
<keyword evidence="5" id="KW-1185">Reference proteome</keyword>
<keyword evidence="1" id="KW-0175">Coiled coil</keyword>
<dbReference type="InterPro" id="IPR038729">
    <property type="entry name" value="Rad50/SbcC_AAA"/>
</dbReference>
<evidence type="ECO:0000259" key="3">
    <source>
        <dbReference type="Pfam" id="PF13476"/>
    </source>
</evidence>
<evidence type="ECO:0000256" key="2">
    <source>
        <dbReference type="SAM" id="MobiDB-lite"/>
    </source>
</evidence>
<proteinExistence type="predicted"/>
<comment type="caution">
    <text evidence="4">The sequence shown here is derived from an EMBL/GenBank/DDBJ whole genome shotgun (WGS) entry which is preliminary data.</text>
</comment>
<dbReference type="EMBL" id="PYGI01000001">
    <property type="protein sequence ID" value="PSL16843.1"/>
    <property type="molecule type" value="Genomic_DNA"/>
</dbReference>
<dbReference type="GO" id="GO:0016887">
    <property type="term" value="F:ATP hydrolysis activity"/>
    <property type="evidence" value="ECO:0007669"/>
    <property type="project" value="InterPro"/>
</dbReference>
<dbReference type="OrthoDB" id="9795626at2"/>
<dbReference type="GO" id="GO:0006302">
    <property type="term" value="P:double-strand break repair"/>
    <property type="evidence" value="ECO:0007669"/>
    <property type="project" value="InterPro"/>
</dbReference>
<evidence type="ECO:0000313" key="4">
    <source>
        <dbReference type="EMBL" id="PSL16843.1"/>
    </source>
</evidence>
<dbReference type="GO" id="GO:0004527">
    <property type="term" value="F:exonuclease activity"/>
    <property type="evidence" value="ECO:0007669"/>
    <property type="project" value="UniProtKB-KW"/>
</dbReference>
<name>A0A2P8F556_9GAMM</name>
<dbReference type="SUPFAM" id="SSF52540">
    <property type="entry name" value="P-loop containing nucleoside triphosphate hydrolases"/>
    <property type="match status" value="1"/>
</dbReference>
<sequence>MRILQIRFNNLNSLAGEWQIDLTDPAYTADGIFAITGPTGAGKSTLLDAVCLALYGRTPRQSRVNASQNEVMSRQTGECFAEVVFETPQGRWCCHWSQHRSRKKADGALQQPKHEVSEVASGKVLVTKLKDVAETVERLTGMDFDRFTRSMLLAQGGFAAFLQADADARAPILEQITGTSIYSDISKAVHQRRGEEKQALEQLKAAQSGLQLLEPEAEAEIGRELAELNERVHEHQTQVDQQQALLNWRQQLDAETAQLQRLQQDQQQLEQAQHAFAPQQQALQQAQHAEALRSEFELLRQRRRDLSAAAEELTQLQVGVPALAQAQQTAAEALHAARQQLAHTETERERQQPLLTQLREQDWAIQAQQNRLQQLQAQLPAELLQGPAPDPTLLQQAMQQTQTALANVLGSSNRSELKQQQEQVRARGEQLRDLLGLVRQADELQQEEAGLTATRTALDKQQAAAQQQGEQLLARLEPLQREQQDLLKLQRLAERIADLEQQRHELEPGKPCPLCGSEEHPWRTAQPPSLSEEAVRLQRLEQELAELQRAQQQQAIQQAQLERDASHQYQQLQTLQQKRAALDAPIHACLLQLGWTECPAQDVLNEAYRNAGEQWKQLQQQLDRIDALEAEQKQQEQQQVRQQQRLEVDTAAAELARLQQQRTALSPEPNTDAWDARLKAAVDQARKAQEQAQTTASESEQALKRCQDQIADREAARQRLTQDTEHLQTAFNAVLVQSVFADETALQAALLPREQLQALQREADALSARATELKALLGRSEQSLATLQQQALTEQSATQLNETLQQLKRQQGTLLEQRGSLQQTLTLNAERKAQFGAQQHAIDAQQRELSRWEQLHELIGSADGKKFRNFAQGLTFELMVGHANRQLQKMSDRYLLVRDIEQPLELNVIDNYQAGEVRSTKNLSGGESFLISLALALGLSGMASRNVRVDSLFLDEGFGTLDEEALETALDTLSGLQQEGKLIGVISHVQALKDRIATRVEVQPASGGRSRISGPGCRALN</sequence>
<feature type="coiled-coil region" evidence="1">
    <location>
        <begin position="530"/>
        <end position="578"/>
    </location>
</feature>
<feature type="compositionally biased region" description="Polar residues" evidence="2">
    <location>
        <begin position="690"/>
        <end position="700"/>
    </location>
</feature>
<dbReference type="Pfam" id="PF13558">
    <property type="entry name" value="SbcC_Walker_B"/>
    <property type="match status" value="1"/>
</dbReference>
<feature type="domain" description="Rad50/SbcC-type AAA" evidence="3">
    <location>
        <begin position="6"/>
        <end position="271"/>
    </location>
</feature>
<accession>A0A2P8F556</accession>
<keyword evidence="4" id="KW-0269">Exonuclease</keyword>
<keyword evidence="4" id="KW-0540">Nuclease</keyword>
<reference evidence="4 5" key="1">
    <citation type="submission" date="2018-03" db="EMBL/GenBank/DDBJ databases">
        <title>Genomic Encyclopedia of Archaeal and Bacterial Type Strains, Phase II (KMG-II): from individual species to whole genera.</title>
        <authorList>
            <person name="Goeker M."/>
        </authorList>
    </citation>
    <scope>NUCLEOTIDE SEQUENCE [LARGE SCALE GENOMIC DNA]</scope>
    <source>
        <strain evidence="4 5">DSM 17586</strain>
    </source>
</reference>